<proteinExistence type="predicted"/>
<evidence type="ECO:0000313" key="3">
    <source>
        <dbReference type="Proteomes" id="UP000245368"/>
    </source>
</evidence>
<dbReference type="Gene3D" id="1.20.120.450">
    <property type="entry name" value="dinb family like domain"/>
    <property type="match status" value="1"/>
</dbReference>
<organism evidence="2 3">
    <name type="scientific">Deinococcus irradiatisoli</name>
    <dbReference type="NCBI Taxonomy" id="2202254"/>
    <lineage>
        <taxon>Bacteria</taxon>
        <taxon>Thermotogati</taxon>
        <taxon>Deinococcota</taxon>
        <taxon>Deinococci</taxon>
        <taxon>Deinococcales</taxon>
        <taxon>Deinococcaceae</taxon>
        <taxon>Deinococcus</taxon>
    </lineage>
</organism>
<dbReference type="RefSeq" id="WP_109826020.1">
    <property type="nucleotide sequence ID" value="NZ_CP029494.1"/>
</dbReference>
<dbReference type="EMBL" id="CP029494">
    <property type="protein sequence ID" value="AWN22736.1"/>
    <property type="molecule type" value="Genomic_DNA"/>
</dbReference>
<dbReference type="SUPFAM" id="SSF109854">
    <property type="entry name" value="DinB/YfiT-like putative metalloenzymes"/>
    <property type="match status" value="1"/>
</dbReference>
<dbReference type="Pfam" id="PF12867">
    <property type="entry name" value="DinB_2"/>
    <property type="match status" value="1"/>
</dbReference>
<dbReference type="InterPro" id="IPR024775">
    <property type="entry name" value="DinB-like"/>
</dbReference>
<protein>
    <submittedName>
        <fullName evidence="2">DinB family protein</fullName>
    </submittedName>
</protein>
<sequence>MSAPFTLTDLVQALERSGNAVALLASHLSDDEARWQPGPGRWSALEIINHLADEESADFRTRLALLLHAPREAWPPIDPQRWVQQRRYNERSLLPSVERFLTERQASLQQLLSWAEPEWQARRGSLSAADLAASWQAHDLLHLRQLAEVRYLYLETQGYNLEYAGMWPGLRRSPEEPAELEANA</sequence>
<accession>A0A2Z3JFG1</accession>
<name>A0A2Z3JFG1_9DEIO</name>
<gene>
    <name evidence="2" type="ORF">DKM44_05390</name>
</gene>
<evidence type="ECO:0000313" key="2">
    <source>
        <dbReference type="EMBL" id="AWN22736.1"/>
    </source>
</evidence>
<evidence type="ECO:0000259" key="1">
    <source>
        <dbReference type="Pfam" id="PF12867"/>
    </source>
</evidence>
<dbReference type="AlphaFoldDB" id="A0A2Z3JFG1"/>
<dbReference type="KEGG" id="dez:DKM44_05390"/>
<dbReference type="Proteomes" id="UP000245368">
    <property type="component" value="Chromosome"/>
</dbReference>
<keyword evidence="3" id="KW-1185">Reference proteome</keyword>
<dbReference type="InterPro" id="IPR034660">
    <property type="entry name" value="DinB/YfiT-like"/>
</dbReference>
<feature type="domain" description="DinB-like" evidence="1">
    <location>
        <begin position="13"/>
        <end position="146"/>
    </location>
</feature>
<dbReference type="OrthoDB" id="9793216at2"/>
<reference evidence="2 3" key="1">
    <citation type="submission" date="2018-05" db="EMBL/GenBank/DDBJ databases">
        <title>Complete Genome Sequence of Deinococcus sp. strain 17bor-2.</title>
        <authorList>
            <person name="Srinivasan S."/>
        </authorList>
    </citation>
    <scope>NUCLEOTIDE SEQUENCE [LARGE SCALE GENOMIC DNA]</scope>
    <source>
        <strain evidence="2 3">17bor-2</strain>
    </source>
</reference>